<dbReference type="InterPro" id="IPR021147">
    <property type="entry name" value="DUF697"/>
</dbReference>
<dbReference type="AlphaFoldDB" id="A0A437QRN2"/>
<dbReference type="InterPro" id="IPR006507">
    <property type="entry name" value="UPF0283"/>
</dbReference>
<dbReference type="NCBIfam" id="TIGR01620">
    <property type="entry name" value="hyp_HI0043"/>
    <property type="match status" value="1"/>
</dbReference>
<evidence type="ECO:0000256" key="7">
    <source>
        <dbReference type="ARBA" id="ARBA00023136"/>
    </source>
</evidence>
<evidence type="ECO:0000256" key="1">
    <source>
        <dbReference type="ARBA" id="ARBA00004429"/>
    </source>
</evidence>
<keyword evidence="7 8" id="KW-0472">Membrane</keyword>
<evidence type="ECO:0000256" key="2">
    <source>
        <dbReference type="ARBA" id="ARBA00008255"/>
    </source>
</evidence>
<comment type="subcellular location">
    <subcellularLocation>
        <location evidence="1">Cell inner membrane</location>
        <topology evidence="1">Multi-pass membrane protein</topology>
    </subcellularLocation>
</comment>
<evidence type="ECO:0000256" key="5">
    <source>
        <dbReference type="ARBA" id="ARBA00022692"/>
    </source>
</evidence>
<reference evidence="9 10" key="1">
    <citation type="submission" date="2019-01" db="EMBL/GenBank/DDBJ databases">
        <authorList>
            <person name="Chen W.-M."/>
        </authorList>
    </citation>
    <scope>NUCLEOTIDE SEQUENCE [LARGE SCALE GENOMIC DNA]</scope>
    <source>
        <strain evidence="9 10">KYPC3</strain>
    </source>
</reference>
<accession>A0A437QRN2</accession>
<dbReference type="Pfam" id="PF05128">
    <property type="entry name" value="DUF697"/>
    <property type="match status" value="1"/>
</dbReference>
<dbReference type="RefSeq" id="WP_127699184.1">
    <property type="nucleotide sequence ID" value="NZ_SACS01000011.1"/>
</dbReference>
<protein>
    <submittedName>
        <fullName evidence="9">DUF697 domain-containing protein</fullName>
    </submittedName>
</protein>
<evidence type="ECO:0000256" key="6">
    <source>
        <dbReference type="ARBA" id="ARBA00022989"/>
    </source>
</evidence>
<name>A0A437QRN2_9GAMM</name>
<dbReference type="Proteomes" id="UP000283077">
    <property type="component" value="Unassembled WGS sequence"/>
</dbReference>
<dbReference type="EMBL" id="SACS01000011">
    <property type="protein sequence ID" value="RVU37171.1"/>
    <property type="molecule type" value="Genomic_DNA"/>
</dbReference>
<keyword evidence="10" id="KW-1185">Reference proteome</keyword>
<dbReference type="PANTHER" id="PTHR39342:SF1">
    <property type="entry name" value="UPF0283 MEMBRANE PROTEIN YCJF"/>
    <property type="match status" value="1"/>
</dbReference>
<dbReference type="OrthoDB" id="958025at2"/>
<keyword evidence="4" id="KW-0997">Cell inner membrane</keyword>
<feature type="transmembrane region" description="Helical" evidence="8">
    <location>
        <begin position="64"/>
        <end position="83"/>
    </location>
</feature>
<keyword evidence="6 8" id="KW-1133">Transmembrane helix</keyword>
<sequence>MTELKKSTAFAEADFVSLQPKLSPTEVSANEEKLQQAKQFNPAEFNVEVEEAPVVLPKQSNSGIWLWGGALLSLTAVAGVQWWQFMADSWQSGLLQGTAVTGLTVLSGLLLTRFGYREWRLRRQLKMRQQWREESSRLQQSMQFGEAYPMCQQMMQAMDKTNNRDWLQFEQQRKAEFTDAELLQLFELTVLTNIDQAAELQIRQAAMQTGVAVALSPFALADMLLVLWRGALMLRELSVLYGAPVGRLRSLAMMKQFVKTVFFTGAAEIAVDVGADLIGAELSGRLSARLGQGVLAGVMVARLGRFAQQQLRPLPAAISDKSLVKQVLTDLVKRLAPGSTAN</sequence>
<feature type="transmembrane region" description="Helical" evidence="8">
    <location>
        <begin position="95"/>
        <end position="116"/>
    </location>
</feature>
<evidence type="ECO:0000256" key="8">
    <source>
        <dbReference type="SAM" id="Phobius"/>
    </source>
</evidence>
<evidence type="ECO:0000256" key="3">
    <source>
        <dbReference type="ARBA" id="ARBA00022475"/>
    </source>
</evidence>
<evidence type="ECO:0000313" key="10">
    <source>
        <dbReference type="Proteomes" id="UP000283077"/>
    </source>
</evidence>
<comment type="caution">
    <text evidence="9">The sequence shown here is derived from an EMBL/GenBank/DDBJ whole genome shotgun (WGS) entry which is preliminary data.</text>
</comment>
<comment type="similarity">
    <text evidence="2">Belongs to the UPF0283 family.</text>
</comment>
<evidence type="ECO:0000313" key="9">
    <source>
        <dbReference type="EMBL" id="RVU37171.1"/>
    </source>
</evidence>
<dbReference type="GO" id="GO:0005886">
    <property type="term" value="C:plasma membrane"/>
    <property type="evidence" value="ECO:0007669"/>
    <property type="project" value="UniProtKB-SubCell"/>
</dbReference>
<organism evidence="9 10">
    <name type="scientific">Rheinheimera riviphila</name>
    <dbReference type="NCBI Taxonomy" id="1834037"/>
    <lineage>
        <taxon>Bacteria</taxon>
        <taxon>Pseudomonadati</taxon>
        <taxon>Pseudomonadota</taxon>
        <taxon>Gammaproteobacteria</taxon>
        <taxon>Chromatiales</taxon>
        <taxon>Chromatiaceae</taxon>
        <taxon>Rheinheimera</taxon>
    </lineage>
</organism>
<proteinExistence type="inferred from homology"/>
<keyword evidence="5 8" id="KW-0812">Transmembrane</keyword>
<dbReference type="PANTHER" id="PTHR39342">
    <property type="entry name" value="UPF0283 MEMBRANE PROTEIN YCJF"/>
    <property type="match status" value="1"/>
</dbReference>
<keyword evidence="3" id="KW-1003">Cell membrane</keyword>
<gene>
    <name evidence="9" type="ORF">EOE67_11290</name>
</gene>
<evidence type="ECO:0000256" key="4">
    <source>
        <dbReference type="ARBA" id="ARBA00022519"/>
    </source>
</evidence>